<comment type="caution">
    <text evidence="3">The sequence shown here is derived from an EMBL/GenBank/DDBJ whole genome shotgun (WGS) entry which is preliminary data.</text>
</comment>
<name>A0ABV9MP78_9MICC</name>
<feature type="domain" description="Antirepressor protein ant N-terminal" evidence="2">
    <location>
        <begin position="7"/>
        <end position="115"/>
    </location>
</feature>
<dbReference type="Pfam" id="PF03374">
    <property type="entry name" value="ANT"/>
    <property type="match status" value="1"/>
</dbReference>
<organism evidence="3 4">
    <name type="scientific">Glutamicibacter bergerei</name>
    <dbReference type="NCBI Taxonomy" id="256702"/>
    <lineage>
        <taxon>Bacteria</taxon>
        <taxon>Bacillati</taxon>
        <taxon>Actinomycetota</taxon>
        <taxon>Actinomycetes</taxon>
        <taxon>Micrococcales</taxon>
        <taxon>Micrococcaceae</taxon>
        <taxon>Glutamicibacter</taxon>
    </lineage>
</organism>
<proteinExistence type="predicted"/>
<accession>A0ABV9MP78</accession>
<feature type="domain" description="Antirepressor protein C-terminal" evidence="1">
    <location>
        <begin position="145"/>
        <end position="251"/>
    </location>
</feature>
<dbReference type="InterPro" id="IPR018875">
    <property type="entry name" value="Antirepressor_Ant_N"/>
</dbReference>
<dbReference type="EMBL" id="JBHSHE010000082">
    <property type="protein sequence ID" value="MFC4717752.1"/>
    <property type="molecule type" value="Genomic_DNA"/>
</dbReference>
<dbReference type="RefSeq" id="WP_346058779.1">
    <property type="nucleotide sequence ID" value="NZ_BAAAVQ010000005.1"/>
</dbReference>
<gene>
    <name evidence="3" type="ORF">ACFO7V_16645</name>
</gene>
<reference evidence="4" key="1">
    <citation type="journal article" date="2019" name="Int. J. Syst. Evol. Microbiol.">
        <title>The Global Catalogue of Microorganisms (GCM) 10K type strain sequencing project: providing services to taxonomists for standard genome sequencing and annotation.</title>
        <authorList>
            <consortium name="The Broad Institute Genomics Platform"/>
            <consortium name="The Broad Institute Genome Sequencing Center for Infectious Disease"/>
            <person name="Wu L."/>
            <person name="Ma J."/>
        </authorList>
    </citation>
    <scope>NUCLEOTIDE SEQUENCE [LARGE SCALE GENOMIC DNA]</scope>
    <source>
        <strain evidence="4">CGMCC 1.12849</strain>
    </source>
</reference>
<protein>
    <submittedName>
        <fullName evidence="3">Phage antirepressor N-terminal domain-containing protein</fullName>
    </submittedName>
</protein>
<evidence type="ECO:0000313" key="4">
    <source>
        <dbReference type="Proteomes" id="UP001595884"/>
    </source>
</evidence>
<evidence type="ECO:0000313" key="3">
    <source>
        <dbReference type="EMBL" id="MFC4717752.1"/>
    </source>
</evidence>
<evidence type="ECO:0000259" key="1">
    <source>
        <dbReference type="Pfam" id="PF03374"/>
    </source>
</evidence>
<dbReference type="InterPro" id="IPR005039">
    <property type="entry name" value="Ant_C"/>
</dbReference>
<evidence type="ECO:0000259" key="2">
    <source>
        <dbReference type="Pfam" id="PF10547"/>
    </source>
</evidence>
<keyword evidence="4" id="KW-1185">Reference proteome</keyword>
<dbReference type="Proteomes" id="UP001595884">
    <property type="component" value="Unassembled WGS sequence"/>
</dbReference>
<dbReference type="PRINTS" id="PR01994">
    <property type="entry name" value="ANTIREPRESSR"/>
</dbReference>
<sequence length="282" mass="32216">MSTSIVQIPFHSTSINAVMHEGKPFISLRHMCESLGIDIESQRKKLNDKAWATAVLITATGSDGKTYPMTMIDRRTMTMWLATIDVNRIKEESRELLINFQNEAADVLDQHFSGAVAQAFDPATLTRLDILRMAMESETRVHQLETKIEADAGKVAYVDEHVDPKDVTLFRTVCRNLQINESDLRKALIYRRWIYVSNTYIMGDYTVKEYAAHHNFQAYFKVCKYHNKKTGSVTNRETLKVTPEGVAAITRFVEKLTKEYGSVRDALPHLEIKYNHRKGIAA</sequence>
<dbReference type="Pfam" id="PF10547">
    <property type="entry name" value="P22_AR_N"/>
    <property type="match status" value="1"/>
</dbReference>